<gene>
    <name evidence="1" type="ORF">G3T36_08915</name>
</gene>
<keyword evidence="2" id="KW-1185">Reference proteome</keyword>
<protein>
    <submittedName>
        <fullName evidence="1">Uncharacterized protein</fullName>
    </submittedName>
</protein>
<evidence type="ECO:0000313" key="1">
    <source>
        <dbReference type="EMBL" id="NEN05994.1"/>
    </source>
</evidence>
<name>A0A6L9XY99_9MICO</name>
<reference evidence="1 2" key="1">
    <citation type="journal article" date="2014" name="J. Microbiol.">
        <title>Diaminobutyricibacter tongyongensis gen. nov., sp. nov. and Homoserinibacter gongjuensis gen. nov., sp. nov. belong to the family Microbacteriaceae.</title>
        <authorList>
            <person name="Kim S.J."/>
            <person name="Ahn J.H."/>
            <person name="Weon H.Y."/>
            <person name="Hamada M."/>
            <person name="Suzuki K."/>
            <person name="Kwon S.W."/>
        </authorList>
    </citation>
    <scope>NUCLEOTIDE SEQUENCE [LARGE SCALE GENOMIC DNA]</scope>
    <source>
        <strain evidence="1 2">NBRC 108724</strain>
    </source>
</reference>
<accession>A0A6L9XY99</accession>
<evidence type="ECO:0000313" key="2">
    <source>
        <dbReference type="Proteomes" id="UP000474967"/>
    </source>
</evidence>
<dbReference type="EMBL" id="JAAGWY010000002">
    <property type="protein sequence ID" value="NEN05994.1"/>
    <property type="molecule type" value="Genomic_DNA"/>
</dbReference>
<dbReference type="Proteomes" id="UP000474967">
    <property type="component" value="Unassembled WGS sequence"/>
</dbReference>
<proteinExistence type="predicted"/>
<organism evidence="1 2">
    <name type="scientific">Leifsonia tongyongensis</name>
    <dbReference type="NCBI Taxonomy" id="1268043"/>
    <lineage>
        <taxon>Bacteria</taxon>
        <taxon>Bacillati</taxon>
        <taxon>Actinomycetota</taxon>
        <taxon>Actinomycetes</taxon>
        <taxon>Micrococcales</taxon>
        <taxon>Microbacteriaceae</taxon>
        <taxon>Leifsonia</taxon>
    </lineage>
</organism>
<comment type="caution">
    <text evidence="1">The sequence shown here is derived from an EMBL/GenBank/DDBJ whole genome shotgun (WGS) entry which is preliminary data.</text>
</comment>
<dbReference type="RefSeq" id="WP_163289454.1">
    <property type="nucleotide sequence ID" value="NZ_JAAGWY010000002.1"/>
</dbReference>
<sequence length="93" mass="10130">MSRIFTSKINPGRARWELEVSPAGDVYAFPLTLPIAERQVLGGHSRYLVGHLAEHDGQWTATAAYGLVLGTTFRHRSSALAAIADEAELRPVS</sequence>
<dbReference type="AlphaFoldDB" id="A0A6L9XY99"/>